<dbReference type="RefSeq" id="WP_345101268.1">
    <property type="nucleotide sequence ID" value="NZ_BAABCV010000003.1"/>
</dbReference>
<protein>
    <submittedName>
        <fullName evidence="2">Uncharacterized protein</fullName>
    </submittedName>
</protein>
<feature type="signal peptide" evidence="1">
    <location>
        <begin position="1"/>
        <end position="18"/>
    </location>
</feature>
<evidence type="ECO:0000313" key="3">
    <source>
        <dbReference type="Proteomes" id="UP001500841"/>
    </source>
</evidence>
<evidence type="ECO:0000256" key="1">
    <source>
        <dbReference type="SAM" id="SignalP"/>
    </source>
</evidence>
<evidence type="ECO:0000313" key="2">
    <source>
        <dbReference type="EMBL" id="GAA4089801.1"/>
    </source>
</evidence>
<gene>
    <name evidence="2" type="ORF">GCM10022392_09030</name>
</gene>
<accession>A0ABP7WIU1</accession>
<organism evidence="2 3">
    <name type="scientific">Mucilaginibacter panaciglaebae</name>
    <dbReference type="NCBI Taxonomy" id="502331"/>
    <lineage>
        <taxon>Bacteria</taxon>
        <taxon>Pseudomonadati</taxon>
        <taxon>Bacteroidota</taxon>
        <taxon>Sphingobacteriia</taxon>
        <taxon>Sphingobacteriales</taxon>
        <taxon>Sphingobacteriaceae</taxon>
        <taxon>Mucilaginibacter</taxon>
    </lineage>
</organism>
<reference evidence="3" key="1">
    <citation type="journal article" date="2019" name="Int. J. Syst. Evol. Microbiol.">
        <title>The Global Catalogue of Microorganisms (GCM) 10K type strain sequencing project: providing services to taxonomists for standard genome sequencing and annotation.</title>
        <authorList>
            <consortium name="The Broad Institute Genomics Platform"/>
            <consortium name="The Broad Institute Genome Sequencing Center for Infectious Disease"/>
            <person name="Wu L."/>
            <person name="Ma J."/>
        </authorList>
    </citation>
    <scope>NUCLEOTIDE SEQUENCE [LARGE SCALE GENOMIC DNA]</scope>
    <source>
        <strain evidence="3">JCM 17085</strain>
    </source>
</reference>
<dbReference type="EMBL" id="BAABCV010000003">
    <property type="protein sequence ID" value="GAA4089801.1"/>
    <property type="molecule type" value="Genomic_DNA"/>
</dbReference>
<sequence>MKKLLLCACFALVLGNLSFTGKFGLDNYEIYLNNKLMLKQQVNQPLNLRVLALDKAKEGDQLRFVYRHCQLDNSPGTGRSIVLKDDEGNSLQKWDFKDAGQMTIAVKDLLQAEKKAAGHQVSLIYLSHELDRGEMLALVHFK</sequence>
<dbReference type="Proteomes" id="UP001500841">
    <property type="component" value="Unassembled WGS sequence"/>
</dbReference>
<keyword evidence="3" id="KW-1185">Reference proteome</keyword>
<feature type="chain" id="PRO_5045511374" evidence="1">
    <location>
        <begin position="19"/>
        <end position="142"/>
    </location>
</feature>
<comment type="caution">
    <text evidence="2">The sequence shown here is derived from an EMBL/GenBank/DDBJ whole genome shotgun (WGS) entry which is preliminary data.</text>
</comment>
<keyword evidence="1" id="KW-0732">Signal</keyword>
<name>A0ABP7WIU1_9SPHI</name>
<proteinExistence type="predicted"/>